<evidence type="ECO:0000256" key="1">
    <source>
        <dbReference type="ARBA" id="ARBA00023157"/>
    </source>
</evidence>
<accession>A0A8H5FKT6</accession>
<feature type="domain" description="Fungal lipase-type" evidence="5">
    <location>
        <begin position="193"/>
        <end position="313"/>
    </location>
</feature>
<dbReference type="OrthoDB" id="426718at2759"/>
<dbReference type="SUPFAM" id="SSF53474">
    <property type="entry name" value="alpha/beta-Hydrolases"/>
    <property type="match status" value="1"/>
</dbReference>
<evidence type="ECO:0000259" key="5">
    <source>
        <dbReference type="Pfam" id="PF01764"/>
    </source>
</evidence>
<evidence type="ECO:0000256" key="2">
    <source>
        <dbReference type="ARBA" id="ARBA00043996"/>
    </source>
</evidence>
<keyword evidence="7" id="KW-1185">Reference proteome</keyword>
<proteinExistence type="inferred from homology"/>
<dbReference type="GO" id="GO:0006629">
    <property type="term" value="P:lipid metabolic process"/>
    <property type="evidence" value="ECO:0007669"/>
    <property type="project" value="InterPro"/>
</dbReference>
<dbReference type="CDD" id="cd00519">
    <property type="entry name" value="Lipase_3"/>
    <property type="match status" value="1"/>
</dbReference>
<evidence type="ECO:0000256" key="4">
    <source>
        <dbReference type="ARBA" id="ARBA00048461"/>
    </source>
</evidence>
<evidence type="ECO:0000313" key="7">
    <source>
        <dbReference type="Proteomes" id="UP000559256"/>
    </source>
</evidence>
<dbReference type="AlphaFoldDB" id="A0A8H5FKT6"/>
<dbReference type="PANTHER" id="PTHR45856">
    <property type="entry name" value="ALPHA/BETA-HYDROLASES SUPERFAMILY PROTEIN"/>
    <property type="match status" value="1"/>
</dbReference>
<dbReference type="InterPro" id="IPR051218">
    <property type="entry name" value="Sec_MonoDiacylglyc_Lipase"/>
</dbReference>
<sequence>MMEMLLAMSLSKEVLLLTGHLPQSQWNRLCRSLATSKAASNTSSFCRIPLRRWGTQYSNSIPLLRLSPVLFEMLSLSVISLACLLPFFTWTYAGPNSATTTSIAAVNEMTDFGVGPSSEVTPLSAEEISELVSFAQFARAAYCRPALLEQWACGTACNALPDFVPTLVGGDGNLIQNYYVGYWESRQAIVVGHEGTDPTQLLALLTDIDIVPVPLPADLFPGVPSEVRVHHGFRTEHARTANIILNEVIRLMNGTGSKTVITTGHSLGGALAVLDSLFFSLHLPKDTHILSRTFGTPRIGNIHFARLIDSSVRALSPTQNTSFKFYLRPL</sequence>
<name>A0A8H5FKT6_9AGAR</name>
<comment type="catalytic activity">
    <reaction evidence="3">
        <text>a diacylglycerol + H2O = a monoacylglycerol + a fatty acid + H(+)</text>
        <dbReference type="Rhea" id="RHEA:32731"/>
        <dbReference type="ChEBI" id="CHEBI:15377"/>
        <dbReference type="ChEBI" id="CHEBI:15378"/>
        <dbReference type="ChEBI" id="CHEBI:17408"/>
        <dbReference type="ChEBI" id="CHEBI:18035"/>
        <dbReference type="ChEBI" id="CHEBI:28868"/>
    </reaction>
</comment>
<organism evidence="6 7">
    <name type="scientific">Tetrapyrgos nigripes</name>
    <dbReference type="NCBI Taxonomy" id="182062"/>
    <lineage>
        <taxon>Eukaryota</taxon>
        <taxon>Fungi</taxon>
        <taxon>Dikarya</taxon>
        <taxon>Basidiomycota</taxon>
        <taxon>Agaricomycotina</taxon>
        <taxon>Agaricomycetes</taxon>
        <taxon>Agaricomycetidae</taxon>
        <taxon>Agaricales</taxon>
        <taxon>Marasmiineae</taxon>
        <taxon>Marasmiaceae</taxon>
        <taxon>Tetrapyrgos</taxon>
    </lineage>
</organism>
<dbReference type="PANTHER" id="PTHR45856:SF25">
    <property type="entry name" value="FUNGAL LIPASE-LIKE DOMAIN-CONTAINING PROTEIN"/>
    <property type="match status" value="1"/>
</dbReference>
<dbReference type="InterPro" id="IPR029058">
    <property type="entry name" value="AB_hydrolase_fold"/>
</dbReference>
<comment type="caution">
    <text evidence="6">The sequence shown here is derived from an EMBL/GenBank/DDBJ whole genome shotgun (WGS) entry which is preliminary data.</text>
</comment>
<dbReference type="Proteomes" id="UP000559256">
    <property type="component" value="Unassembled WGS sequence"/>
</dbReference>
<comment type="similarity">
    <text evidence="2">Belongs to the AB hydrolase superfamily. Lipase family. Class 3 subfamily.</text>
</comment>
<evidence type="ECO:0000256" key="3">
    <source>
        <dbReference type="ARBA" id="ARBA00047591"/>
    </source>
</evidence>
<protein>
    <recommendedName>
        <fullName evidence="5">Fungal lipase-type domain-containing protein</fullName>
    </recommendedName>
</protein>
<evidence type="ECO:0000313" key="6">
    <source>
        <dbReference type="EMBL" id="KAF5340885.1"/>
    </source>
</evidence>
<comment type="catalytic activity">
    <reaction evidence="4">
        <text>a monoacylglycerol + H2O = glycerol + a fatty acid + H(+)</text>
        <dbReference type="Rhea" id="RHEA:15245"/>
        <dbReference type="ChEBI" id="CHEBI:15377"/>
        <dbReference type="ChEBI" id="CHEBI:15378"/>
        <dbReference type="ChEBI" id="CHEBI:17408"/>
        <dbReference type="ChEBI" id="CHEBI:17754"/>
        <dbReference type="ChEBI" id="CHEBI:28868"/>
    </reaction>
</comment>
<dbReference type="Pfam" id="PF01764">
    <property type="entry name" value="Lipase_3"/>
    <property type="match status" value="1"/>
</dbReference>
<dbReference type="Gene3D" id="3.40.50.1820">
    <property type="entry name" value="alpha/beta hydrolase"/>
    <property type="match status" value="1"/>
</dbReference>
<keyword evidence="1" id="KW-1015">Disulfide bond</keyword>
<dbReference type="InterPro" id="IPR002921">
    <property type="entry name" value="Fungal_lipase-type"/>
</dbReference>
<dbReference type="EMBL" id="JAACJM010000170">
    <property type="protein sequence ID" value="KAF5340885.1"/>
    <property type="molecule type" value="Genomic_DNA"/>
</dbReference>
<reference evidence="6 7" key="1">
    <citation type="journal article" date="2020" name="ISME J.">
        <title>Uncovering the hidden diversity of litter-decomposition mechanisms in mushroom-forming fungi.</title>
        <authorList>
            <person name="Floudas D."/>
            <person name="Bentzer J."/>
            <person name="Ahren D."/>
            <person name="Johansson T."/>
            <person name="Persson P."/>
            <person name="Tunlid A."/>
        </authorList>
    </citation>
    <scope>NUCLEOTIDE SEQUENCE [LARGE SCALE GENOMIC DNA]</scope>
    <source>
        <strain evidence="6 7">CBS 291.85</strain>
    </source>
</reference>
<gene>
    <name evidence="6" type="ORF">D9758_012176</name>
</gene>